<feature type="domain" description="Calx-beta" evidence="8">
    <location>
        <begin position="3737"/>
        <end position="3784"/>
    </location>
</feature>
<keyword evidence="2" id="KW-0677">Repeat</keyword>
<evidence type="ECO:0000256" key="6">
    <source>
        <dbReference type="SAM" id="MobiDB-lite"/>
    </source>
</evidence>
<dbReference type="PANTHER" id="PTHR36220:SF1">
    <property type="entry name" value="GAMMA TUBULIN COMPLEX COMPONENT C-TERMINAL DOMAIN-CONTAINING PROTEIN"/>
    <property type="match status" value="1"/>
</dbReference>
<proteinExistence type="predicted"/>
<dbReference type="Gene3D" id="2.130.10.130">
    <property type="entry name" value="Integrin alpha, N-terminal"/>
    <property type="match status" value="1"/>
</dbReference>
<dbReference type="Proteomes" id="UP001530315">
    <property type="component" value="Unassembled WGS sequence"/>
</dbReference>
<dbReference type="PANTHER" id="PTHR36220">
    <property type="entry name" value="UNNAMED PRODUCT"/>
    <property type="match status" value="1"/>
</dbReference>
<feature type="region of interest" description="Disordered" evidence="6">
    <location>
        <begin position="3302"/>
        <end position="3326"/>
    </location>
</feature>
<feature type="repeat" description="FG-GAP" evidence="5">
    <location>
        <begin position="2288"/>
        <end position="2341"/>
    </location>
</feature>
<dbReference type="InterPro" id="IPR038081">
    <property type="entry name" value="CalX-like_sf"/>
</dbReference>
<evidence type="ECO:0000256" key="5">
    <source>
        <dbReference type="PROSITE-ProRule" id="PRU00803"/>
    </source>
</evidence>
<evidence type="ECO:0000256" key="3">
    <source>
        <dbReference type="ARBA" id="ARBA00022837"/>
    </source>
</evidence>
<evidence type="ECO:0000313" key="9">
    <source>
        <dbReference type="EMBL" id="KAL3789387.1"/>
    </source>
</evidence>
<gene>
    <name evidence="9" type="ORF">ACHAW5_010182</name>
</gene>
<dbReference type="Gene3D" id="2.60.40.2030">
    <property type="match status" value="1"/>
</dbReference>
<dbReference type="InterPro" id="IPR028994">
    <property type="entry name" value="Integrin_alpha_N"/>
</dbReference>
<dbReference type="EMBL" id="JALLAZ020000682">
    <property type="protein sequence ID" value="KAL3789387.1"/>
    <property type="molecule type" value="Genomic_DNA"/>
</dbReference>
<dbReference type="InterPro" id="IPR013519">
    <property type="entry name" value="Int_alpha_beta-p"/>
</dbReference>
<keyword evidence="1 7" id="KW-0732">Signal</keyword>
<keyword evidence="3" id="KW-0106">Calcium</keyword>
<feature type="repeat" description="FG-GAP" evidence="5">
    <location>
        <begin position="2874"/>
        <end position="2935"/>
    </location>
</feature>
<evidence type="ECO:0000259" key="8">
    <source>
        <dbReference type="Pfam" id="PF03160"/>
    </source>
</evidence>
<feature type="signal peptide" evidence="7">
    <location>
        <begin position="1"/>
        <end position="18"/>
    </location>
</feature>
<dbReference type="Pfam" id="PF14312">
    <property type="entry name" value="FG-GAP_2"/>
    <property type="match status" value="3"/>
</dbReference>
<feature type="chain" id="PRO_5044797551" description="Calx-beta domain-containing protein" evidence="7">
    <location>
        <begin position="19"/>
        <end position="3812"/>
    </location>
</feature>
<evidence type="ECO:0000256" key="7">
    <source>
        <dbReference type="SAM" id="SignalP"/>
    </source>
</evidence>
<dbReference type="SUPFAM" id="SSF141072">
    <property type="entry name" value="CalX-like"/>
    <property type="match status" value="1"/>
</dbReference>
<organism evidence="9 10">
    <name type="scientific">Stephanodiscus triporus</name>
    <dbReference type="NCBI Taxonomy" id="2934178"/>
    <lineage>
        <taxon>Eukaryota</taxon>
        <taxon>Sar</taxon>
        <taxon>Stramenopiles</taxon>
        <taxon>Ochrophyta</taxon>
        <taxon>Bacillariophyta</taxon>
        <taxon>Coscinodiscophyceae</taxon>
        <taxon>Thalassiosirophycidae</taxon>
        <taxon>Stephanodiscales</taxon>
        <taxon>Stephanodiscaceae</taxon>
        <taxon>Stephanodiscus</taxon>
    </lineage>
</organism>
<accession>A0ABD3PN34</accession>
<keyword evidence="4" id="KW-0325">Glycoprotein</keyword>
<evidence type="ECO:0000313" key="10">
    <source>
        <dbReference type="Proteomes" id="UP001530315"/>
    </source>
</evidence>
<dbReference type="PROSITE" id="PS51470">
    <property type="entry name" value="FG_GAP"/>
    <property type="match status" value="2"/>
</dbReference>
<protein>
    <recommendedName>
        <fullName evidence="8">Calx-beta domain-containing protein</fullName>
    </recommendedName>
</protein>
<evidence type="ECO:0000256" key="2">
    <source>
        <dbReference type="ARBA" id="ARBA00022737"/>
    </source>
</evidence>
<dbReference type="InterPro" id="IPR003644">
    <property type="entry name" value="Calx_beta"/>
</dbReference>
<feature type="domain" description="Calx-beta" evidence="8">
    <location>
        <begin position="2642"/>
        <end position="2684"/>
    </location>
</feature>
<sequence>MTIMRCMILTFLLALLIAIGPIAVVGWNIALNVTTQAGGAFGGNPFAVQPVITVNNKRGELQRSFEGRVTVQIDSFTNGRFVHVWKKGDQKPPAAAQTFVSETVVDGQAIFKGLGIDTAGQGYTLKFILYDEHDLVMGAVLGEEFAVEIGDAYQLSFVTQPETAYGGSVFGSQPILAIQDRGGNVVADVNEGMVAVTWQNGPDGSALRCLDEDGFNIPLKRGLANFQGLYINEAGRNYSLRFSTDVMLDGHAEVDSNEFTVGVGQAASIVLINDASVGSVFGGKPLAPQPRAEVRDAGGNILVHDSSSAIRVSIYINPSRGQLSPVSATIGILQKGVVQFRSLSIDKAGIGYRLKYDLLQHKEAQLEEYSIFTIGSHFNVEIGPPHQLSFLRHSSGGWAGNQPFHTQPKLALMDAGGNIVVGDSSSMVVAHVTPSISHNSMVIIDTSNDAIPSVSEVRFAPSIENDDRALYGPGDVIDIDVKFSQEVTFFQVSEDGALPILVLNINSADPGSVHGELVLPHQEGAFWRTLTFRYKVKAGHLQTEVNYLTNNSLHGNGYSIEDAFGRNANLNLPATGSSASLSASKSVGVSDTQPTIERVEADRPTGEYGTGDEVNFILTFDREVAVTGIPKLPLNVRSTRAAIFVDGSGTMSLKFLFKVLPGDDVERLNVSESTGAELLFAHGDSIALLTNAPGASPIPADPNIEGLSIDQHIAIDTSPPFVTSIIPQALTTQNGTYTVGDSLFFEVSFDKAVVVDIGLELALNADGGVARYISGSGTRTLVMKYTVKEGDVASKLDYRDSKALVSHNTEGERLSVIGHVRRKSLFPATDANLDISRIPSLAEAHSIVIDGTRPRLSGVSFTKSQEGHIFSRGDIVTILVHFSAPVVVNQSDPPILGLFVGANERWATYSSGSRSANLSFDYHVMVGDSSVSPELKFRKFCNQSRDCSNTKGLIVRLSKTLELDADLLTGFSWHHGIQIAVSPETGVTIDTSMAPPTTVVSATTQKPAGIYGVGEIVDIRVRFTDRVFLIGTTPTLLLNTGSFAIYYAGNETDTMTFRYISKSSDTTSKLDWALDQATNSAVSCTHTCKVENANRIGVDLRFYDSDSHSLLIEQLDSTVAFDPTPPRIVSVISDKTKSHYCHPECAYTVGEEINVYVTFDRPVTVQGTEVFLLLDVGNNVRAEFVPSRSTENVLAFIYIVGQGHSSDGASLNYICLDTLCSLQLGEATEIKGTASIPTVDADLNLPPRPEHGLSGDELIPILINTSGHPSVINVVSNSPDGDFSPGDTIEICALFSRAVAVSGEPFLTLNVGATQSGIANYKDGNYSSRLLFDYVVGLNDTTLDLDYMDAHSLHLGLVNGVIPGSIKQASTNPSIDANLDLAFPGSAGSLGSNSDIKIDSRTPYITLVSALPGEFSTGDNISIRVEFSRPVAIYGGAPVLLLRVGNSDRIADYDSQPNDTTIEFLYTVQLGDSTDSLDYWSNEELLPSSRMSLSLNGGWIKLRSASPSLDADLHINPIDGFLDGDKVVQVTEGIALFRDLKIGQRGKDFKIWFQSTVPSTGGSLQVAETVEIEASIEYQVQGDLTNRDPGDLYGSAVSLSGDRLAVGAPGKLNPTPEVQVLTVYSDAVVEQQEVQIIVTSVNRGEAVKSSQEFSSCANAGENIKGIFTLTYIIDGSYAYASPLEFESDVTSDHLKATLEKNLNFVQSIDASRSINPTCESRNSWIWTITFLDSSENVGSFETNGDLLIGNGAYISQPAITRDVDMLKGSFHLKNPYNGLISREIPHDASSDAVKDAIQEDLAISVLSVQAENMDPDNAIAELGRRWTVIFSHHVAVYGRDTNVPQLQAISDGLRGKDCHVWTDTMFEGRGILSGSFAMSFRGSGSSYFVTYDSSEEELKAALESLDSINKVSVTKQMAFSGDVGKLGSSWVITFDSVNKLTDYGWLNDPGGASSSGNLPTLEVTSHLIGWNAGIVVQSETGRGKEDTQAQWMIQSKGDDGSGSGSVDVFRRVRETWRKEATVLASDYDSYDAFGASVSIANEYLLVGAPSKEFSGLQEQQLMSCFGPATDGFFTLAFRGFKSSSIPHDATLIDIQNSVVGFYGGTNNIHTTPQLFLESGSEGWDGLSSGFCKGSVKAIIITFLTPDGGGISTAEQRSGNIEMLSVDGSNLNGAFVSVVEHRPGTVAPMGIDMNHKHPTGIQSGSAYLFQRHQLCSYCAPGWKQIMKFTPMSGFDHPTDSADFGRSSKFVPGADRTRNFAMIGSPGFFHDSGKVYIFKAVQGSWLLLDSVTDKNWNHDGIRGGRFGSSLDGDSDTILIGSPGHSNRKGAVYVFRRSEKGKQPFLASQVIYGPDDLSAGDQFGHSISLSNNKAVLCAPYKTTVAVHVSMLLSRTEQVGACYVYSREDTFSAFTLDQQLLPSNIVSGDRFGWSVAMSSNRILVGQVEDSDGETAPPLPVQIIKTFCQIRPCKNAAASKFRLQFVDIPRRTPLLSASTSANKMREVIESNLISGVSVSRSVLPDKDGGHTWRVTFDSSDSVLRNANKIPPIQCAAFVTSSLSCKATIEHDFPGEIRGKAHLFVFDESDATWTEQAFLFSSAPQKQDLLATDVAIDGNIALAGAPNRELLNINSGAALIYDVSFLNLNFRDGPYTLNEGDEVDVYVERASSDERQVVSLRTMDSNAEEGFQHYLSDFFSLRTLDITGRTPVEMLTGNTASSVEQPSLFIRGMYDIQGKNDYESINFTRQLQEGESMISVKFRATDDDILESPNERVSVQVNLRGMFASQLGRLKTDIHISDNGDGVSPEGHAQYQVLDGNNFEKLARMGAAMDIDRTAGMLIVGSDQTSSSDGNGDQFKSVGCVHLYKRSSSGRWNFLQTLSPPPEETKSNMFFGTSVAMNKPYGREDVTVLVGAPGAAAAFVFSLNVVTSSWSLQAKFTASDATLASEDWFGGRGRLALHEDMAFVGSLTMEQVYVFRRSFVSGQGFVSWDSYAILRSRDFDYDVYGQGFSVKHMHRQSFGMALAASHRYLIVGAPYANYGNRGDVNQREHFRTDGIHNQGLGKGVVYSFYSQPHVQIVTLQSDEIITAGSFTLRFNNHQDIKDNISGYIMHNATPESFKTVLEEMETIGKVDIETNEKIGKLSYKKSWRITFLSNFADSLPTLIPSWRENGCDECKKFKVSVLSTMEPFVTVRTIHSHQTYTQDGEIQPRDVTSTDLFGASVALDGPQAMIGSMHSAAKTRTTWDFETGDLQGWSATGTAFQYQPTYGDNSKFRAVYDGTAASHISGEPQSSCLEGRYYIGTFEKRPKDDNNYQAPNPKFSLGSTQGDGPTGTLTSDPFIISGKTISFLISGGCNHKTTFVELLVDGFPSLRATGKCTERLERVHWDVEIFKRRAAQIRIVDNDSYKWGHINVDDINFSWDMGGTCLANNFGQCAEGGGALPKLSKSGSEKQHYTGREESPMAGSAYMFLHECKSMDFDDFSLSISNCVWVEQERLVPSDKRAGNLFGGSLSVNHDLGIAIVGSQNAPAYGFYQEPMSVHPFTKSTINLPVSEDLEDLMKSGRTFTAIGSSVRLVDHLIHKGQIDAEEASKYTEQAGAVYVFLREPARGNITQKPSWRTNEIAKIAPPDVAARDHFGGGVALGGALAVIGATGRDGQAENGGGAFIYDLEWVWVKFSAKEFVAIEGRRIVKIFLERDLSHSSSKYSIAYSTSDLSAVGVDKSKFDLCMMTPAPHRIGCGDYEQSTGVVTFNPGQEHIYFEVRITDDKCTESHMEYVQLNLHQLGGSPLRGENYRAQLRIDDDDAAGGELSINCYD</sequence>
<dbReference type="SMART" id="SM00191">
    <property type="entry name" value="Int_alpha"/>
    <property type="match status" value="5"/>
</dbReference>
<dbReference type="InterPro" id="IPR013517">
    <property type="entry name" value="FG-GAP"/>
</dbReference>
<evidence type="ECO:0000256" key="1">
    <source>
        <dbReference type="ARBA" id="ARBA00022729"/>
    </source>
</evidence>
<dbReference type="SUPFAM" id="SSF69318">
    <property type="entry name" value="Integrin alpha N-terminal domain"/>
    <property type="match status" value="1"/>
</dbReference>
<dbReference type="Pfam" id="PF03160">
    <property type="entry name" value="Calx-beta"/>
    <property type="match status" value="2"/>
</dbReference>
<keyword evidence="10" id="KW-1185">Reference proteome</keyword>
<reference evidence="9 10" key="1">
    <citation type="submission" date="2024-10" db="EMBL/GenBank/DDBJ databases">
        <title>Updated reference genomes for cyclostephanoid diatoms.</title>
        <authorList>
            <person name="Roberts W.R."/>
            <person name="Alverson A.J."/>
        </authorList>
    </citation>
    <scope>NUCLEOTIDE SEQUENCE [LARGE SCALE GENOMIC DNA]</scope>
    <source>
        <strain evidence="9 10">AJA276-08</strain>
    </source>
</reference>
<comment type="caution">
    <text evidence="9">The sequence shown here is derived from an EMBL/GenBank/DDBJ whole genome shotgun (WGS) entry which is preliminary data.</text>
</comment>
<name>A0ABD3PN34_9STRA</name>
<evidence type="ECO:0000256" key="4">
    <source>
        <dbReference type="ARBA" id="ARBA00023180"/>
    </source>
</evidence>